<dbReference type="RefSeq" id="WP_377381826.1">
    <property type="nucleotide sequence ID" value="NZ_JBHSSW010000066.1"/>
</dbReference>
<sequence>MRAITFNAAYWLLSIGYVLAALPCLTIPGDKAVRWLILQYTKSMRWALRTFAGIHHEVRGRERLPEGSYVLAGKHQSWGDGFLVYPEIENIAFVTGDHLEKFPFVKGILQKLGAIVIDTCGGGEKKAASLANGTRQAAEDGRRVLIYPEGHLAPVDYHFRYKPGVWHLAKEMGVPIIPVATNVGLYWPQQSFEKNPGTAIIEFLPPVWPGEDKKETMALITKMVEDKTAELVAEGRGTTIRKTELIPDPRNGEVAVPPVERTV</sequence>
<dbReference type="Pfam" id="PF01553">
    <property type="entry name" value="Acyltransferase"/>
    <property type="match status" value="1"/>
</dbReference>
<keyword evidence="3 5" id="KW-0012">Acyltransferase</keyword>
<dbReference type="SUPFAM" id="SSF69593">
    <property type="entry name" value="Glycerol-3-phosphate (1)-acyltransferase"/>
    <property type="match status" value="1"/>
</dbReference>
<dbReference type="EMBL" id="JBHSSW010000066">
    <property type="protein sequence ID" value="MFC6200021.1"/>
    <property type="molecule type" value="Genomic_DNA"/>
</dbReference>
<evidence type="ECO:0000256" key="3">
    <source>
        <dbReference type="ARBA" id="ARBA00023315"/>
    </source>
</evidence>
<evidence type="ECO:0000313" key="5">
    <source>
        <dbReference type="EMBL" id="MFC6200021.1"/>
    </source>
</evidence>
<accession>A0ABW1SEQ7</accession>
<dbReference type="InterPro" id="IPR002123">
    <property type="entry name" value="Plipid/glycerol_acylTrfase"/>
</dbReference>
<dbReference type="Proteomes" id="UP001596303">
    <property type="component" value="Unassembled WGS sequence"/>
</dbReference>
<dbReference type="CDD" id="cd07989">
    <property type="entry name" value="LPLAT_AGPAT-like"/>
    <property type="match status" value="1"/>
</dbReference>
<evidence type="ECO:0000256" key="1">
    <source>
        <dbReference type="ARBA" id="ARBA00005189"/>
    </source>
</evidence>
<proteinExistence type="predicted"/>
<evidence type="ECO:0000259" key="4">
    <source>
        <dbReference type="SMART" id="SM00563"/>
    </source>
</evidence>
<evidence type="ECO:0000256" key="2">
    <source>
        <dbReference type="ARBA" id="ARBA00022679"/>
    </source>
</evidence>
<evidence type="ECO:0000313" key="6">
    <source>
        <dbReference type="Proteomes" id="UP001596303"/>
    </source>
</evidence>
<reference evidence="6" key="1">
    <citation type="journal article" date="2019" name="Int. J. Syst. Evol. Microbiol.">
        <title>The Global Catalogue of Microorganisms (GCM) 10K type strain sequencing project: providing services to taxonomists for standard genome sequencing and annotation.</title>
        <authorList>
            <consortium name="The Broad Institute Genomics Platform"/>
            <consortium name="The Broad Institute Genome Sequencing Center for Infectious Disease"/>
            <person name="Wu L."/>
            <person name="Ma J."/>
        </authorList>
    </citation>
    <scope>NUCLEOTIDE SEQUENCE [LARGE SCALE GENOMIC DNA]</scope>
    <source>
        <strain evidence="6">CGMCC-1.15741</strain>
    </source>
</reference>
<dbReference type="PANTHER" id="PTHR10434">
    <property type="entry name" value="1-ACYL-SN-GLYCEROL-3-PHOSPHATE ACYLTRANSFERASE"/>
    <property type="match status" value="1"/>
</dbReference>
<protein>
    <submittedName>
        <fullName evidence="5">Lysophospholipid acyltransferase family protein</fullName>
    </submittedName>
</protein>
<comment type="caution">
    <text evidence="5">The sequence shown here is derived from an EMBL/GenBank/DDBJ whole genome shotgun (WGS) entry which is preliminary data.</text>
</comment>
<dbReference type="PANTHER" id="PTHR10434:SF40">
    <property type="entry name" value="1-ACYL-SN-GLYCEROL-3-PHOSPHATE ACYLTRANSFERASE"/>
    <property type="match status" value="1"/>
</dbReference>
<dbReference type="SMART" id="SM00563">
    <property type="entry name" value="PlsC"/>
    <property type="match status" value="1"/>
</dbReference>
<keyword evidence="6" id="KW-1185">Reference proteome</keyword>
<comment type="pathway">
    <text evidence="1">Lipid metabolism.</text>
</comment>
<dbReference type="GO" id="GO:0016746">
    <property type="term" value="F:acyltransferase activity"/>
    <property type="evidence" value="ECO:0007669"/>
    <property type="project" value="UniProtKB-KW"/>
</dbReference>
<gene>
    <name evidence="5" type="ORF">ACFQDM_18260</name>
</gene>
<organism evidence="5 6">
    <name type="scientific">Ponticaulis profundi</name>
    <dbReference type="NCBI Taxonomy" id="2665222"/>
    <lineage>
        <taxon>Bacteria</taxon>
        <taxon>Pseudomonadati</taxon>
        <taxon>Pseudomonadota</taxon>
        <taxon>Alphaproteobacteria</taxon>
        <taxon>Hyphomonadales</taxon>
        <taxon>Hyphomonadaceae</taxon>
        <taxon>Ponticaulis</taxon>
    </lineage>
</organism>
<feature type="domain" description="Phospholipid/glycerol acyltransferase" evidence="4">
    <location>
        <begin position="69"/>
        <end position="184"/>
    </location>
</feature>
<name>A0ABW1SEQ7_9PROT</name>
<keyword evidence="2" id="KW-0808">Transferase</keyword>